<reference evidence="3" key="1">
    <citation type="journal article" date="2013" name="Lancet">
        <title>First case of E anophelis outbreak in an intensive-care unit.</title>
        <authorList>
            <person name="Teo J."/>
            <person name="Tan S.Y."/>
            <person name="Tay M."/>
            <person name="Ding Y."/>
            <person name="Kjelleberg S."/>
            <person name="Givskov M."/>
            <person name="Lin R.T."/>
            <person name="Yang L."/>
        </authorList>
    </citation>
    <scope>NUCLEOTIDE SEQUENCE [LARGE SCALE GENOMIC DNA]</scope>
    <source>
        <strain evidence="3">NUHP1</strain>
    </source>
</reference>
<evidence type="ECO:0000313" key="4">
    <source>
        <dbReference type="Proteomes" id="UP000028933"/>
    </source>
</evidence>
<keyword evidence="2" id="KW-0812">Transmembrane</keyword>
<evidence type="ECO:0000256" key="1">
    <source>
        <dbReference type="SAM" id="MobiDB-lite"/>
    </source>
</evidence>
<reference evidence="3" key="2">
    <citation type="journal article" date="2015" name="Genome Biol. Evol.">
        <title>Complete Genome Sequence and Transcriptomic Analysis of the Novel Pathogen Elizabethkingia anophelis in Response to Oxidative Stress.</title>
        <authorList>
            <person name="Li Y."/>
            <person name="Liu Y."/>
            <person name="Chew S.C."/>
            <person name="Tay M."/>
            <person name="Salido M.M."/>
            <person name="Teo J."/>
            <person name="Lauro F.M."/>
            <person name="Givskov M."/>
            <person name="Yang L."/>
        </authorList>
    </citation>
    <scope>NUCLEOTIDE SEQUENCE</scope>
    <source>
        <strain evidence="3">NUHP1</strain>
    </source>
</reference>
<protein>
    <recommendedName>
        <fullName evidence="5">Polysaccharide deacetylase</fullName>
    </recommendedName>
</protein>
<dbReference type="HOGENOM" id="CLU_2648767_0_0_10"/>
<dbReference type="GeneID" id="56685530"/>
<gene>
    <name evidence="3" type="ORF">BD94_0421</name>
</gene>
<feature type="transmembrane region" description="Helical" evidence="2">
    <location>
        <begin position="25"/>
        <end position="46"/>
    </location>
</feature>
<evidence type="ECO:0000256" key="2">
    <source>
        <dbReference type="SAM" id="Phobius"/>
    </source>
</evidence>
<sequence>MTSFWLFLSKVFKWSFGFYDTFGNVLNWILFIVACGYFVYWCWILVAPLGNNKDKEYHSDTEDNNPYYREDLYKQG</sequence>
<dbReference type="RefSeq" id="WP_009085793.1">
    <property type="nucleotide sequence ID" value="NZ_CP007547.1"/>
</dbReference>
<evidence type="ECO:0000313" key="3">
    <source>
        <dbReference type="EMBL" id="AIL44196.1"/>
    </source>
</evidence>
<dbReference type="KEGG" id="eao:BD94_0421"/>
<organism evidence="3 4">
    <name type="scientific">Elizabethkingia anophelis NUHP1</name>
    <dbReference type="NCBI Taxonomy" id="1338011"/>
    <lineage>
        <taxon>Bacteria</taxon>
        <taxon>Pseudomonadati</taxon>
        <taxon>Bacteroidota</taxon>
        <taxon>Flavobacteriia</taxon>
        <taxon>Flavobacteriales</taxon>
        <taxon>Weeksellaceae</taxon>
        <taxon>Elizabethkingia</taxon>
    </lineage>
</organism>
<feature type="region of interest" description="Disordered" evidence="1">
    <location>
        <begin position="52"/>
        <end position="76"/>
    </location>
</feature>
<name>A0A077E9D9_9FLAO</name>
<proteinExistence type="predicted"/>
<evidence type="ECO:0008006" key="5">
    <source>
        <dbReference type="Google" id="ProtNLM"/>
    </source>
</evidence>
<dbReference type="EMBL" id="CP007547">
    <property type="protein sequence ID" value="AIL44196.1"/>
    <property type="molecule type" value="Genomic_DNA"/>
</dbReference>
<dbReference type="eggNOG" id="ENOG50332J1">
    <property type="taxonomic scope" value="Bacteria"/>
</dbReference>
<dbReference type="Proteomes" id="UP000028933">
    <property type="component" value="Chromosome"/>
</dbReference>
<keyword evidence="2" id="KW-1133">Transmembrane helix</keyword>
<dbReference type="STRING" id="1338011.BD94_0421"/>
<accession>A0A077E9D9</accession>
<feature type="compositionally biased region" description="Basic and acidic residues" evidence="1">
    <location>
        <begin position="52"/>
        <end position="61"/>
    </location>
</feature>
<keyword evidence="2" id="KW-0472">Membrane</keyword>
<dbReference type="AlphaFoldDB" id="A0A077E9D9"/>